<evidence type="ECO:0000259" key="4">
    <source>
        <dbReference type="PROSITE" id="PS51352"/>
    </source>
</evidence>
<keyword evidence="2" id="KW-0249">Electron transport</keyword>
<dbReference type="Gene3D" id="3.40.30.10">
    <property type="entry name" value="Glutaredoxin"/>
    <property type="match status" value="1"/>
</dbReference>
<accession>L8H3M5</accession>
<dbReference type="Pfam" id="PF00085">
    <property type="entry name" value="Thioredoxin"/>
    <property type="match status" value="1"/>
</dbReference>
<proteinExistence type="predicted"/>
<evidence type="ECO:0000313" key="5">
    <source>
        <dbReference type="EMBL" id="ELR19026.1"/>
    </source>
</evidence>
<name>L8H3M5_ACACF</name>
<organism evidence="5 6">
    <name type="scientific">Acanthamoeba castellanii (strain ATCC 30010 / Neff)</name>
    <dbReference type="NCBI Taxonomy" id="1257118"/>
    <lineage>
        <taxon>Eukaryota</taxon>
        <taxon>Amoebozoa</taxon>
        <taxon>Discosea</taxon>
        <taxon>Longamoebia</taxon>
        <taxon>Centramoebida</taxon>
        <taxon>Acanthamoebidae</taxon>
        <taxon>Acanthamoeba</taxon>
    </lineage>
</organism>
<keyword evidence="2" id="KW-0813">Transport</keyword>
<dbReference type="PROSITE" id="PS51352">
    <property type="entry name" value="THIOREDOXIN_2"/>
    <property type="match status" value="1"/>
</dbReference>
<reference evidence="5 6" key="1">
    <citation type="journal article" date="2013" name="Genome Biol.">
        <title>Genome of Acanthamoeba castellanii highlights extensive lateral gene transfer and early evolution of tyrosine kinase signaling.</title>
        <authorList>
            <person name="Clarke M."/>
            <person name="Lohan A.J."/>
            <person name="Liu B."/>
            <person name="Lagkouvardos I."/>
            <person name="Roy S."/>
            <person name="Zafar N."/>
            <person name="Bertelli C."/>
            <person name="Schilde C."/>
            <person name="Kianianmomeni A."/>
            <person name="Burglin T.R."/>
            <person name="Frech C."/>
            <person name="Turcotte B."/>
            <person name="Kopec K.O."/>
            <person name="Synnott J.M."/>
            <person name="Choo C."/>
            <person name="Paponov I."/>
            <person name="Finkler A."/>
            <person name="Soon Heng Tan C."/>
            <person name="Hutchins A.P."/>
            <person name="Weinmeier T."/>
            <person name="Rattei T."/>
            <person name="Chu J.S."/>
            <person name="Gimenez G."/>
            <person name="Irimia M."/>
            <person name="Rigden D.J."/>
            <person name="Fitzpatrick D.A."/>
            <person name="Lorenzo-Morales J."/>
            <person name="Bateman A."/>
            <person name="Chiu C.H."/>
            <person name="Tang P."/>
            <person name="Hegemann P."/>
            <person name="Fromm H."/>
            <person name="Raoult D."/>
            <person name="Greub G."/>
            <person name="Miranda-Saavedra D."/>
            <person name="Chen N."/>
            <person name="Nash P."/>
            <person name="Ginger M.L."/>
            <person name="Horn M."/>
            <person name="Schaap P."/>
            <person name="Caler L."/>
            <person name="Loftus B."/>
        </authorList>
    </citation>
    <scope>NUCLEOTIDE SEQUENCE [LARGE SCALE GENOMIC DNA]</scope>
    <source>
        <strain evidence="5 6">Neff</strain>
    </source>
</reference>
<dbReference type="GeneID" id="14919796"/>
<dbReference type="VEuPathDB" id="AmoebaDB:ACA1_235540"/>
<evidence type="ECO:0000256" key="1">
    <source>
        <dbReference type="ARBA" id="ARBA00003318"/>
    </source>
</evidence>
<keyword evidence="6" id="KW-1185">Reference proteome</keyword>
<dbReference type="EMBL" id="KB007939">
    <property type="protein sequence ID" value="ELR19026.1"/>
    <property type="molecule type" value="Genomic_DNA"/>
</dbReference>
<dbReference type="STRING" id="1257118.L8H3M5"/>
<sequence length="123" mass="13891">MVRQINSKRELDQELQKAGNKLVVLEFFKSRSPESKRIFPKLEEESSKRPNVIFLKVNVDMLTDVAAMYNVQETPAVVYIKNGRMVHSLMGKHDPSVLKLAIDQYEGGRGEQAARTATTVSRG</sequence>
<evidence type="ECO:0000256" key="2">
    <source>
        <dbReference type="ARBA" id="ARBA00022982"/>
    </source>
</evidence>
<gene>
    <name evidence="5" type="ORF">ACA1_235540</name>
</gene>
<comment type="function">
    <text evidence="1">Participates in various redox reactions through the reversible oxidation of its active center dithiol to a disulfide and catalyzes dithiol-disulfide exchange reactions.</text>
</comment>
<dbReference type="SUPFAM" id="SSF52833">
    <property type="entry name" value="Thioredoxin-like"/>
    <property type="match status" value="1"/>
</dbReference>
<feature type="domain" description="Thioredoxin" evidence="4">
    <location>
        <begin position="1"/>
        <end position="107"/>
    </location>
</feature>
<dbReference type="AlphaFoldDB" id="L8H3M5"/>
<dbReference type="InterPro" id="IPR036249">
    <property type="entry name" value="Thioredoxin-like_sf"/>
</dbReference>
<dbReference type="RefSeq" id="XP_004341090.1">
    <property type="nucleotide sequence ID" value="XM_004341042.1"/>
</dbReference>
<protein>
    <submittedName>
        <fullName evidence="5">Thioredoxin domain containing protein</fullName>
    </submittedName>
</protein>
<dbReference type="CDD" id="cd02947">
    <property type="entry name" value="TRX_family"/>
    <property type="match status" value="1"/>
</dbReference>
<dbReference type="InterPro" id="IPR013766">
    <property type="entry name" value="Thioredoxin_domain"/>
</dbReference>
<dbReference type="OrthoDB" id="25146at2759"/>
<evidence type="ECO:0000256" key="3">
    <source>
        <dbReference type="ARBA" id="ARBA00023157"/>
    </source>
</evidence>
<dbReference type="PANTHER" id="PTHR46115">
    <property type="entry name" value="THIOREDOXIN-LIKE PROTEIN 1"/>
    <property type="match status" value="1"/>
</dbReference>
<keyword evidence="3" id="KW-1015">Disulfide bond</keyword>
<dbReference type="KEGG" id="acan:ACA1_235540"/>
<evidence type="ECO:0000313" key="6">
    <source>
        <dbReference type="Proteomes" id="UP000011083"/>
    </source>
</evidence>
<dbReference type="Proteomes" id="UP000011083">
    <property type="component" value="Unassembled WGS sequence"/>
</dbReference>